<dbReference type="GO" id="GO:0031267">
    <property type="term" value="F:small GTPase binding"/>
    <property type="evidence" value="ECO:0007669"/>
    <property type="project" value="TreeGrafter"/>
</dbReference>
<dbReference type="OrthoDB" id="120976at2759"/>
<dbReference type="PANTHER" id="PTHR24113">
    <property type="entry name" value="RAN GTPASE-ACTIVATING PROTEIN 1"/>
    <property type="match status" value="1"/>
</dbReference>
<dbReference type="InterPro" id="IPR027038">
    <property type="entry name" value="RanGap"/>
</dbReference>
<comment type="caution">
    <text evidence="4">The sequence shown here is derived from an EMBL/GenBank/DDBJ whole genome shotgun (WGS) entry which is preliminary data.</text>
</comment>
<evidence type="ECO:0000256" key="1">
    <source>
        <dbReference type="ARBA" id="ARBA00022468"/>
    </source>
</evidence>
<dbReference type="SMART" id="SM00368">
    <property type="entry name" value="LRR_RI"/>
    <property type="match status" value="4"/>
</dbReference>
<keyword evidence="5" id="KW-1185">Reference proteome</keyword>
<gene>
    <name evidence="4" type="primary">Tcte1</name>
    <name evidence="4" type="ORF">Bhyg_13964</name>
</gene>
<dbReference type="Pfam" id="PF13516">
    <property type="entry name" value="LRR_6"/>
    <property type="match status" value="2"/>
</dbReference>
<dbReference type="GO" id="GO:0005829">
    <property type="term" value="C:cytosol"/>
    <property type="evidence" value="ECO:0007669"/>
    <property type="project" value="TreeGrafter"/>
</dbReference>
<sequence length="430" mass="49397">MKFPNTVSQNTFKAYLNVKQSKENSSKHLNAISLDWDMNNIDSLRIMCIKSIADQWHEYPIFSDIPNIEDRNYLLDIIDTQIPISILANYITEDVFWRRCFTDKWKNMFPPVVDKPWITIFMEKYFSEMIERLKPGQYSEEDLQNILDVCAPHLETLKTNELQPALDEENNHVPFDFILSNLPQLKHIDLTFDLKSIGQNFYLRCSSISRSDIQSLSSGLKKCYELIGFRIHCNKLEPYMLQLLAHSLDKGSTNIENLTFSNCGCGDLGLVAFLDILNHESFPNLKHLVLTNNNFTHEGIIELAEVIKTRNIQTLDLRLNPIGCDGAAAIFGIMLRGTPVQHLNMACCSITDEIEPLLILLLETNRVVRRMNLSSNKLGLDLGEKIAKTIDVAKQLQEFDLRNTEISAHDKWIIDSTILENREKCNDLLC</sequence>
<organism evidence="4 5">
    <name type="scientific">Pseudolycoriella hygida</name>
    <dbReference type="NCBI Taxonomy" id="35572"/>
    <lineage>
        <taxon>Eukaryota</taxon>
        <taxon>Metazoa</taxon>
        <taxon>Ecdysozoa</taxon>
        <taxon>Arthropoda</taxon>
        <taxon>Hexapoda</taxon>
        <taxon>Insecta</taxon>
        <taxon>Pterygota</taxon>
        <taxon>Neoptera</taxon>
        <taxon>Endopterygota</taxon>
        <taxon>Diptera</taxon>
        <taxon>Nematocera</taxon>
        <taxon>Sciaroidea</taxon>
        <taxon>Sciaridae</taxon>
        <taxon>Pseudolycoriella</taxon>
    </lineage>
</organism>
<dbReference type="SUPFAM" id="SSF52047">
    <property type="entry name" value="RNI-like"/>
    <property type="match status" value="1"/>
</dbReference>
<dbReference type="Proteomes" id="UP001151699">
    <property type="component" value="Chromosome C"/>
</dbReference>
<protein>
    <submittedName>
        <fullName evidence="4">Dynein regulatory complex subunit 5</fullName>
    </submittedName>
</protein>
<dbReference type="GO" id="GO:0048471">
    <property type="term" value="C:perinuclear region of cytoplasm"/>
    <property type="evidence" value="ECO:0007669"/>
    <property type="project" value="TreeGrafter"/>
</dbReference>
<dbReference type="GO" id="GO:0006913">
    <property type="term" value="P:nucleocytoplasmic transport"/>
    <property type="evidence" value="ECO:0007669"/>
    <property type="project" value="TreeGrafter"/>
</dbReference>
<dbReference type="GO" id="GO:0005634">
    <property type="term" value="C:nucleus"/>
    <property type="evidence" value="ECO:0007669"/>
    <property type="project" value="TreeGrafter"/>
</dbReference>
<dbReference type="GO" id="GO:0005096">
    <property type="term" value="F:GTPase activator activity"/>
    <property type="evidence" value="ECO:0007669"/>
    <property type="project" value="UniProtKB-KW"/>
</dbReference>
<keyword evidence="1" id="KW-0343">GTPase activation</keyword>
<reference evidence="4" key="1">
    <citation type="submission" date="2022-07" db="EMBL/GenBank/DDBJ databases">
        <authorList>
            <person name="Trinca V."/>
            <person name="Uliana J.V.C."/>
            <person name="Torres T.T."/>
            <person name="Ward R.J."/>
            <person name="Monesi N."/>
        </authorList>
    </citation>
    <scope>NUCLEOTIDE SEQUENCE</scope>
    <source>
        <strain evidence="4">HSMRA1968</strain>
        <tissue evidence="4">Whole embryos</tissue>
    </source>
</reference>
<dbReference type="InterPro" id="IPR032675">
    <property type="entry name" value="LRR_dom_sf"/>
</dbReference>
<dbReference type="PANTHER" id="PTHR24113:SF12">
    <property type="entry name" value="RAN GTPASE-ACTIVATING PROTEIN 1"/>
    <property type="match status" value="1"/>
</dbReference>
<dbReference type="Gene3D" id="3.80.10.10">
    <property type="entry name" value="Ribonuclease Inhibitor"/>
    <property type="match status" value="1"/>
</dbReference>
<keyword evidence="2" id="KW-0433">Leucine-rich repeat</keyword>
<dbReference type="InterPro" id="IPR001611">
    <property type="entry name" value="Leu-rich_rpt"/>
</dbReference>
<keyword evidence="3" id="KW-0677">Repeat</keyword>
<evidence type="ECO:0000256" key="3">
    <source>
        <dbReference type="ARBA" id="ARBA00022737"/>
    </source>
</evidence>
<evidence type="ECO:0000313" key="4">
    <source>
        <dbReference type="EMBL" id="KAJ6635379.1"/>
    </source>
</evidence>
<accession>A0A9Q0MPN7</accession>
<evidence type="ECO:0000256" key="2">
    <source>
        <dbReference type="ARBA" id="ARBA00022614"/>
    </source>
</evidence>
<name>A0A9Q0MPN7_9DIPT</name>
<evidence type="ECO:0000313" key="5">
    <source>
        <dbReference type="Proteomes" id="UP001151699"/>
    </source>
</evidence>
<proteinExistence type="predicted"/>
<dbReference type="EMBL" id="WJQU01000004">
    <property type="protein sequence ID" value="KAJ6635379.1"/>
    <property type="molecule type" value="Genomic_DNA"/>
</dbReference>
<dbReference type="AlphaFoldDB" id="A0A9Q0MPN7"/>